<dbReference type="AlphaFoldDB" id="A0AA35KED1"/>
<dbReference type="Gene3D" id="3.30.40.10">
    <property type="entry name" value="Zinc/RING finger domain, C3HC4 (zinc finger)"/>
    <property type="match status" value="1"/>
</dbReference>
<keyword evidence="1" id="KW-0479">Metal-binding</keyword>
<name>A0AA35KED1_9SAUR</name>
<evidence type="ECO:0000256" key="1">
    <source>
        <dbReference type="ARBA" id="ARBA00022723"/>
    </source>
</evidence>
<sequence>MDSGGEPFKVHPDSAPLINAESKECFICREGDEMGRDALLHFCDCKNLIAHQKCLLTWIQKAALGDFYYVLQKRFCVCESGHRVIAGMGSYLLSTMPLAPQKRVGLVQELDWKKCSDRPSDTYGEISPCQSDNHQRGGKISPPTSTFASRGA</sequence>
<dbReference type="InterPro" id="IPR011016">
    <property type="entry name" value="Znf_RING-CH"/>
</dbReference>
<protein>
    <submittedName>
        <fullName evidence="6">XP_008107497.1PREDICTED: uncharacterized protein LOC103278655 isoform X2</fullName>
    </submittedName>
</protein>
<keyword evidence="2" id="KW-0863">Zinc-finger</keyword>
<feature type="compositionally biased region" description="Polar residues" evidence="4">
    <location>
        <begin position="142"/>
        <end position="152"/>
    </location>
</feature>
<evidence type="ECO:0000256" key="4">
    <source>
        <dbReference type="SAM" id="MobiDB-lite"/>
    </source>
</evidence>
<dbReference type="PROSITE" id="PS51292">
    <property type="entry name" value="ZF_RING_CH"/>
    <property type="match status" value="1"/>
</dbReference>
<dbReference type="Proteomes" id="UP001178461">
    <property type="component" value="Chromosome 6"/>
</dbReference>
<gene>
    <name evidence="6" type="ORF">PODLI_1B003299</name>
</gene>
<accession>A0AA35KED1</accession>
<evidence type="ECO:0000256" key="3">
    <source>
        <dbReference type="ARBA" id="ARBA00022833"/>
    </source>
</evidence>
<dbReference type="Pfam" id="PF12906">
    <property type="entry name" value="RINGv"/>
    <property type="match status" value="1"/>
</dbReference>
<evidence type="ECO:0000313" key="6">
    <source>
        <dbReference type="EMBL" id="CAI5776792.1"/>
    </source>
</evidence>
<evidence type="ECO:0000313" key="7">
    <source>
        <dbReference type="Proteomes" id="UP001178461"/>
    </source>
</evidence>
<dbReference type="InterPro" id="IPR013083">
    <property type="entry name" value="Znf_RING/FYVE/PHD"/>
</dbReference>
<dbReference type="GO" id="GO:0008270">
    <property type="term" value="F:zinc ion binding"/>
    <property type="evidence" value="ECO:0007669"/>
    <property type="project" value="UniProtKB-KW"/>
</dbReference>
<evidence type="ECO:0000259" key="5">
    <source>
        <dbReference type="PROSITE" id="PS51292"/>
    </source>
</evidence>
<organism evidence="6 7">
    <name type="scientific">Podarcis lilfordi</name>
    <name type="common">Lilford's wall lizard</name>
    <dbReference type="NCBI Taxonomy" id="74358"/>
    <lineage>
        <taxon>Eukaryota</taxon>
        <taxon>Metazoa</taxon>
        <taxon>Chordata</taxon>
        <taxon>Craniata</taxon>
        <taxon>Vertebrata</taxon>
        <taxon>Euteleostomi</taxon>
        <taxon>Lepidosauria</taxon>
        <taxon>Squamata</taxon>
        <taxon>Bifurcata</taxon>
        <taxon>Unidentata</taxon>
        <taxon>Episquamata</taxon>
        <taxon>Laterata</taxon>
        <taxon>Lacertibaenia</taxon>
        <taxon>Lacertidae</taxon>
        <taxon>Podarcis</taxon>
    </lineage>
</organism>
<evidence type="ECO:0000256" key="2">
    <source>
        <dbReference type="ARBA" id="ARBA00022771"/>
    </source>
</evidence>
<dbReference type="EMBL" id="OX395131">
    <property type="protein sequence ID" value="CAI5776792.1"/>
    <property type="molecule type" value="Genomic_DNA"/>
</dbReference>
<keyword evidence="3" id="KW-0862">Zinc</keyword>
<feature type="domain" description="RING-CH-type" evidence="5">
    <location>
        <begin position="17"/>
        <end position="85"/>
    </location>
</feature>
<keyword evidence="7" id="KW-1185">Reference proteome</keyword>
<proteinExistence type="predicted"/>
<feature type="region of interest" description="Disordered" evidence="4">
    <location>
        <begin position="117"/>
        <end position="152"/>
    </location>
</feature>
<reference evidence="6" key="1">
    <citation type="submission" date="2022-12" db="EMBL/GenBank/DDBJ databases">
        <authorList>
            <person name="Alioto T."/>
            <person name="Alioto T."/>
            <person name="Gomez Garrido J."/>
        </authorList>
    </citation>
    <scope>NUCLEOTIDE SEQUENCE</scope>
</reference>